<proteinExistence type="predicted"/>
<dbReference type="PANTHER" id="PTHR30204">
    <property type="entry name" value="REDOX-CYCLING DRUG-SENSING TRANSCRIPTIONAL ACTIVATOR SOXR"/>
    <property type="match status" value="1"/>
</dbReference>
<dbReference type="PANTHER" id="PTHR30204:SF94">
    <property type="entry name" value="HEAVY METAL-DEPENDENT TRANSCRIPTIONAL REGULATOR HI_0293-RELATED"/>
    <property type="match status" value="1"/>
</dbReference>
<evidence type="ECO:0000313" key="6">
    <source>
        <dbReference type="Proteomes" id="UP001301442"/>
    </source>
</evidence>
<dbReference type="SUPFAM" id="SSF46955">
    <property type="entry name" value="Putative DNA-binding domain"/>
    <property type="match status" value="1"/>
</dbReference>
<keyword evidence="1" id="KW-0805">Transcription regulation</keyword>
<dbReference type="InterPro" id="IPR000551">
    <property type="entry name" value="MerR-type_HTH_dom"/>
</dbReference>
<dbReference type="InterPro" id="IPR011791">
    <property type="entry name" value="CadR-PbrR"/>
</dbReference>
<name>A0ABZ0GMQ9_9GAMM</name>
<keyword evidence="3" id="KW-0804">Transcription</keyword>
<feature type="domain" description="HTH merR-type" evidence="4">
    <location>
        <begin position="1"/>
        <end position="69"/>
    </location>
</feature>
<dbReference type="EMBL" id="CP136600">
    <property type="protein sequence ID" value="WOH36833.1"/>
    <property type="molecule type" value="Genomic_DNA"/>
</dbReference>
<accession>A0ABZ0GMQ9</accession>
<protein>
    <submittedName>
        <fullName evidence="5">Cd(II)/Pb(II)-responsive transcriptional regulator</fullName>
    </submittedName>
</protein>
<sequence>MKISQLAKLTNLPNKTIRYYEDIGLVPKALRNDNGYREYSSNDVERLIFIRRCRELQIPIEQIKTLIAVQADKKSSCKEVDSLIEQQLEKVRKTIAELTLLEQTLHQLATSCPNEIVGECEILKSLNKESN</sequence>
<organism evidence="5 6">
    <name type="scientific">Thalassotalea fonticola</name>
    <dbReference type="NCBI Taxonomy" id="3065649"/>
    <lineage>
        <taxon>Bacteria</taxon>
        <taxon>Pseudomonadati</taxon>
        <taxon>Pseudomonadota</taxon>
        <taxon>Gammaproteobacteria</taxon>
        <taxon>Alteromonadales</taxon>
        <taxon>Colwelliaceae</taxon>
        <taxon>Thalassotalea</taxon>
    </lineage>
</organism>
<dbReference type="PROSITE" id="PS50937">
    <property type="entry name" value="HTH_MERR_2"/>
    <property type="match status" value="1"/>
</dbReference>
<reference evidence="5 6" key="1">
    <citation type="submission" date="2023-09" db="EMBL/GenBank/DDBJ databases">
        <authorList>
            <person name="Qi X."/>
        </authorList>
    </citation>
    <scope>NUCLEOTIDE SEQUENCE [LARGE SCALE GENOMIC DNA]</scope>
    <source>
        <strain evidence="5 6">S1-1</strain>
    </source>
</reference>
<evidence type="ECO:0000256" key="2">
    <source>
        <dbReference type="ARBA" id="ARBA00023125"/>
    </source>
</evidence>
<evidence type="ECO:0000256" key="1">
    <source>
        <dbReference type="ARBA" id="ARBA00023015"/>
    </source>
</evidence>
<keyword evidence="2" id="KW-0238">DNA-binding</keyword>
<dbReference type="InterPro" id="IPR009061">
    <property type="entry name" value="DNA-bd_dom_put_sf"/>
</dbReference>
<dbReference type="CDD" id="cd04784">
    <property type="entry name" value="HTH_CadR-PbrR"/>
    <property type="match status" value="1"/>
</dbReference>
<evidence type="ECO:0000259" key="4">
    <source>
        <dbReference type="PROSITE" id="PS50937"/>
    </source>
</evidence>
<dbReference type="PRINTS" id="PR00040">
    <property type="entry name" value="HTHMERR"/>
</dbReference>
<gene>
    <name evidence="5" type="ORF">RI844_15860</name>
</gene>
<evidence type="ECO:0000256" key="3">
    <source>
        <dbReference type="ARBA" id="ARBA00023163"/>
    </source>
</evidence>
<dbReference type="Pfam" id="PF13411">
    <property type="entry name" value="MerR_1"/>
    <property type="match status" value="1"/>
</dbReference>
<dbReference type="SMART" id="SM00422">
    <property type="entry name" value="HTH_MERR"/>
    <property type="match status" value="1"/>
</dbReference>
<dbReference type="RefSeq" id="WP_348395645.1">
    <property type="nucleotide sequence ID" value="NZ_CP136600.1"/>
</dbReference>
<dbReference type="InterPro" id="IPR047057">
    <property type="entry name" value="MerR_fam"/>
</dbReference>
<evidence type="ECO:0000313" key="5">
    <source>
        <dbReference type="EMBL" id="WOH36833.1"/>
    </source>
</evidence>
<dbReference type="Proteomes" id="UP001301442">
    <property type="component" value="Chromosome"/>
</dbReference>
<keyword evidence="6" id="KW-1185">Reference proteome</keyword>
<dbReference type="Gene3D" id="1.10.1660.10">
    <property type="match status" value="1"/>
</dbReference>